<feature type="region of interest" description="Disordered" evidence="1">
    <location>
        <begin position="71"/>
        <end position="95"/>
    </location>
</feature>
<dbReference type="Proteomes" id="UP001221757">
    <property type="component" value="Unassembled WGS sequence"/>
</dbReference>
<keyword evidence="3" id="KW-1185">Reference proteome</keyword>
<dbReference type="AlphaFoldDB" id="A0AAD7DIU2"/>
<feature type="region of interest" description="Disordered" evidence="1">
    <location>
        <begin position="128"/>
        <end position="237"/>
    </location>
</feature>
<feature type="compositionally biased region" description="Low complexity" evidence="1">
    <location>
        <begin position="83"/>
        <end position="95"/>
    </location>
</feature>
<protein>
    <submittedName>
        <fullName evidence="2">Uncharacterized protein</fullName>
    </submittedName>
</protein>
<evidence type="ECO:0000313" key="3">
    <source>
        <dbReference type="Proteomes" id="UP001221757"/>
    </source>
</evidence>
<name>A0AAD7DIU2_MYCRO</name>
<organism evidence="2 3">
    <name type="scientific">Mycena rosella</name>
    <name type="common">Pink bonnet</name>
    <name type="synonym">Agaricus rosellus</name>
    <dbReference type="NCBI Taxonomy" id="1033263"/>
    <lineage>
        <taxon>Eukaryota</taxon>
        <taxon>Fungi</taxon>
        <taxon>Dikarya</taxon>
        <taxon>Basidiomycota</taxon>
        <taxon>Agaricomycotina</taxon>
        <taxon>Agaricomycetes</taxon>
        <taxon>Agaricomycetidae</taxon>
        <taxon>Agaricales</taxon>
        <taxon>Marasmiineae</taxon>
        <taxon>Mycenaceae</taxon>
        <taxon>Mycena</taxon>
    </lineage>
</organism>
<comment type="caution">
    <text evidence="2">The sequence shown here is derived from an EMBL/GenBank/DDBJ whole genome shotgun (WGS) entry which is preliminary data.</text>
</comment>
<evidence type="ECO:0000256" key="1">
    <source>
        <dbReference type="SAM" id="MobiDB-lite"/>
    </source>
</evidence>
<accession>A0AAD7DIU2</accession>
<evidence type="ECO:0000313" key="2">
    <source>
        <dbReference type="EMBL" id="KAJ7692235.1"/>
    </source>
</evidence>
<feature type="compositionally biased region" description="Low complexity" evidence="1">
    <location>
        <begin position="140"/>
        <end position="152"/>
    </location>
</feature>
<feature type="compositionally biased region" description="Polar residues" evidence="1">
    <location>
        <begin position="224"/>
        <end position="237"/>
    </location>
</feature>
<dbReference type="EMBL" id="JARKIE010000053">
    <property type="protein sequence ID" value="KAJ7692235.1"/>
    <property type="molecule type" value="Genomic_DNA"/>
</dbReference>
<sequence>MLRLLFPCCIRPVDDDYTVIPNENSHLISGSGSIPSPGLPDTMTVDHRKLNDRLGTIVRSKEGKMVNLGSRTPFTMHSAGDGTSSPASPTSAVPPTAETFTSVLAGSGTIPASVAGVARRPLVLTMTPARSRATLHADSRYSSPSGSRSSSRPRSEPADRSTYHEPSSDGGSGQARKKKTSTASEWLGDSESESTRGGTAEEDKAPTRAVTIASPLGKQATAADKNTQSIAFSWSDT</sequence>
<feature type="compositionally biased region" description="Basic and acidic residues" evidence="1">
    <location>
        <begin position="153"/>
        <end position="167"/>
    </location>
</feature>
<gene>
    <name evidence="2" type="ORF">B0H17DRAFT_1200574</name>
</gene>
<proteinExistence type="predicted"/>
<reference evidence="2" key="1">
    <citation type="submission" date="2023-03" db="EMBL/GenBank/DDBJ databases">
        <title>Massive genome expansion in bonnet fungi (Mycena s.s.) driven by repeated elements and novel gene families across ecological guilds.</title>
        <authorList>
            <consortium name="Lawrence Berkeley National Laboratory"/>
            <person name="Harder C.B."/>
            <person name="Miyauchi S."/>
            <person name="Viragh M."/>
            <person name="Kuo A."/>
            <person name="Thoen E."/>
            <person name="Andreopoulos B."/>
            <person name="Lu D."/>
            <person name="Skrede I."/>
            <person name="Drula E."/>
            <person name="Henrissat B."/>
            <person name="Morin E."/>
            <person name="Kohler A."/>
            <person name="Barry K."/>
            <person name="LaButti K."/>
            <person name="Morin E."/>
            <person name="Salamov A."/>
            <person name="Lipzen A."/>
            <person name="Mereny Z."/>
            <person name="Hegedus B."/>
            <person name="Baldrian P."/>
            <person name="Stursova M."/>
            <person name="Weitz H."/>
            <person name="Taylor A."/>
            <person name="Grigoriev I.V."/>
            <person name="Nagy L.G."/>
            <person name="Martin F."/>
            <person name="Kauserud H."/>
        </authorList>
    </citation>
    <scope>NUCLEOTIDE SEQUENCE</scope>
    <source>
        <strain evidence="2">CBHHK067</strain>
    </source>
</reference>